<reference evidence="14" key="1">
    <citation type="journal article" date="2021" name="PeerJ">
        <title>Extensive microbial diversity within the chicken gut microbiome revealed by metagenomics and culture.</title>
        <authorList>
            <person name="Gilroy R."/>
            <person name="Ravi A."/>
            <person name="Getino M."/>
            <person name="Pursley I."/>
            <person name="Horton D.L."/>
            <person name="Alikhan N.F."/>
            <person name="Baker D."/>
            <person name="Gharbi K."/>
            <person name="Hall N."/>
            <person name="Watson M."/>
            <person name="Adriaenssens E.M."/>
            <person name="Foster-Nyarko E."/>
            <person name="Jarju S."/>
            <person name="Secka A."/>
            <person name="Antonio M."/>
            <person name="Oren A."/>
            <person name="Chaudhuri R.R."/>
            <person name="La Ragione R."/>
            <person name="Hildebrand F."/>
            <person name="Pallen M.J."/>
        </authorList>
    </citation>
    <scope>NUCLEOTIDE SEQUENCE</scope>
    <source>
        <strain evidence="14">B5_2728</strain>
    </source>
</reference>
<evidence type="ECO:0000259" key="13">
    <source>
        <dbReference type="SMART" id="SM01329"/>
    </source>
</evidence>
<organism evidence="14 15">
    <name type="scientific">Candidatus Allofournierella pullistercoris</name>
    <dbReference type="NCBI Taxonomy" id="2838597"/>
    <lineage>
        <taxon>Bacteria</taxon>
        <taxon>Bacillati</taxon>
        <taxon>Bacillota</taxon>
        <taxon>Clostridia</taxon>
        <taxon>Eubacteriales</taxon>
        <taxon>Oscillospiraceae</taxon>
        <taxon>Allofournierella</taxon>
    </lineage>
</organism>
<evidence type="ECO:0000256" key="10">
    <source>
        <dbReference type="PIRSR" id="PIRSR000108-1"/>
    </source>
</evidence>
<dbReference type="Pfam" id="PF00180">
    <property type="entry name" value="Iso_dh"/>
    <property type="match status" value="1"/>
</dbReference>
<comment type="caution">
    <text evidence="14">The sequence shown here is derived from an EMBL/GenBank/DDBJ whole genome shotgun (WGS) entry which is preliminary data.</text>
</comment>
<keyword evidence="3 9" id="KW-0816">Tricarboxylic acid cycle</keyword>
<dbReference type="Proteomes" id="UP000713596">
    <property type="component" value="Unassembled WGS sequence"/>
</dbReference>
<dbReference type="NCBIfam" id="NF006156">
    <property type="entry name" value="PRK08299.1"/>
    <property type="match status" value="1"/>
</dbReference>
<evidence type="ECO:0000313" key="15">
    <source>
        <dbReference type="Proteomes" id="UP000713596"/>
    </source>
</evidence>
<comment type="catalytic activity">
    <reaction evidence="9">
        <text>D-threo-isocitrate + NADP(+) = 2-oxoglutarate + CO2 + NADPH</text>
        <dbReference type="Rhea" id="RHEA:19629"/>
        <dbReference type="ChEBI" id="CHEBI:15562"/>
        <dbReference type="ChEBI" id="CHEBI:16526"/>
        <dbReference type="ChEBI" id="CHEBI:16810"/>
        <dbReference type="ChEBI" id="CHEBI:57783"/>
        <dbReference type="ChEBI" id="CHEBI:58349"/>
        <dbReference type="EC" id="1.1.1.42"/>
    </reaction>
</comment>
<evidence type="ECO:0000256" key="5">
    <source>
        <dbReference type="ARBA" id="ARBA00022842"/>
    </source>
</evidence>
<dbReference type="SUPFAM" id="SSF53659">
    <property type="entry name" value="Isocitrate/Isopropylmalate dehydrogenase-like"/>
    <property type="match status" value="1"/>
</dbReference>
<keyword evidence="5 9" id="KW-0460">Magnesium</keyword>
<keyword evidence="4 9" id="KW-0479">Metal-binding</keyword>
<dbReference type="Gene3D" id="3.40.718.10">
    <property type="entry name" value="Isopropylmalate Dehydrogenase"/>
    <property type="match status" value="1"/>
</dbReference>
<feature type="binding site" evidence="11">
    <location>
        <begin position="94"/>
        <end position="100"/>
    </location>
    <ligand>
        <name>D-threo-isocitrate</name>
        <dbReference type="ChEBI" id="CHEBI:15562"/>
    </ligand>
</feature>
<evidence type="ECO:0000256" key="1">
    <source>
        <dbReference type="ARBA" id="ARBA00001936"/>
    </source>
</evidence>
<feature type="binding site" evidence="12">
    <location>
        <position position="273"/>
    </location>
    <ligand>
        <name>Mn(2+)</name>
        <dbReference type="ChEBI" id="CHEBI:29035"/>
    </ligand>
</feature>
<dbReference type="PANTHER" id="PTHR11822:SF21">
    <property type="entry name" value="ISOCITRATE DEHYDROGENASE [NADP], MITOCHONDRIAL"/>
    <property type="match status" value="1"/>
</dbReference>
<dbReference type="GO" id="GO:0006099">
    <property type="term" value="P:tricarboxylic acid cycle"/>
    <property type="evidence" value="ECO:0007669"/>
    <property type="project" value="UniProtKB-KW"/>
</dbReference>
<feature type="binding site" evidence="11">
    <location>
        <position position="109"/>
    </location>
    <ligand>
        <name>D-threo-isocitrate</name>
        <dbReference type="ChEBI" id="CHEBI:15562"/>
    </ligand>
</feature>
<gene>
    <name evidence="14" type="ORF">H9882_00775</name>
</gene>
<feature type="binding site" evidence="12">
    <location>
        <position position="250"/>
    </location>
    <ligand>
        <name>Mn(2+)</name>
        <dbReference type="ChEBI" id="CHEBI:29035"/>
    </ligand>
</feature>
<keyword evidence="8 9" id="KW-0464">Manganese</keyword>
<evidence type="ECO:0000256" key="12">
    <source>
        <dbReference type="PIRSR" id="PIRSR000108-3"/>
    </source>
</evidence>
<evidence type="ECO:0000256" key="3">
    <source>
        <dbReference type="ARBA" id="ARBA00022532"/>
    </source>
</evidence>
<evidence type="ECO:0000313" key="14">
    <source>
        <dbReference type="EMBL" id="MBU3805426.1"/>
    </source>
</evidence>
<comment type="cofactor">
    <cofactor evidence="1">
        <name>Mn(2+)</name>
        <dbReference type="ChEBI" id="CHEBI:29035"/>
    </cofactor>
</comment>
<keyword evidence="7 9" id="KW-0560">Oxidoreductase</keyword>
<feature type="binding site" evidence="11">
    <location>
        <position position="77"/>
    </location>
    <ligand>
        <name>D-threo-isocitrate</name>
        <dbReference type="ChEBI" id="CHEBI:15562"/>
    </ligand>
</feature>
<dbReference type="GO" id="GO:0004450">
    <property type="term" value="F:isocitrate dehydrogenase (NADP+) activity"/>
    <property type="evidence" value="ECO:0007669"/>
    <property type="project" value="UniProtKB-UniRule"/>
</dbReference>
<dbReference type="PANTHER" id="PTHR11822">
    <property type="entry name" value="NADP-SPECIFIC ISOCITRATE DEHYDROGENASE"/>
    <property type="match status" value="1"/>
</dbReference>
<dbReference type="GO" id="GO:0000287">
    <property type="term" value="F:magnesium ion binding"/>
    <property type="evidence" value="ECO:0007669"/>
    <property type="project" value="InterPro"/>
</dbReference>
<evidence type="ECO:0000256" key="8">
    <source>
        <dbReference type="ARBA" id="ARBA00023211"/>
    </source>
</evidence>
<dbReference type="AlphaFoldDB" id="A0A948T160"/>
<dbReference type="EMBL" id="JAHLFP010000006">
    <property type="protein sequence ID" value="MBU3805426.1"/>
    <property type="molecule type" value="Genomic_DNA"/>
</dbReference>
<dbReference type="GO" id="GO:0051287">
    <property type="term" value="F:NAD binding"/>
    <property type="evidence" value="ECO:0007669"/>
    <property type="project" value="InterPro"/>
</dbReference>
<evidence type="ECO:0000256" key="2">
    <source>
        <dbReference type="ARBA" id="ARBA00007769"/>
    </source>
</evidence>
<comment type="cofactor">
    <cofactor evidence="9 12">
        <name>Mg(2+)</name>
        <dbReference type="ChEBI" id="CHEBI:18420"/>
    </cofactor>
    <cofactor evidence="9 12">
        <name>Mn(2+)</name>
        <dbReference type="ChEBI" id="CHEBI:29035"/>
    </cofactor>
    <text evidence="9 12">Binds 1 Mg(2+) or Mn(2+) ion per subunit.</text>
</comment>
<dbReference type="PIRSF" id="PIRSF000108">
    <property type="entry name" value="IDH_NADP"/>
    <property type="match status" value="1"/>
</dbReference>
<dbReference type="SMART" id="SM01329">
    <property type="entry name" value="Iso_dh"/>
    <property type="match status" value="1"/>
</dbReference>
<sequence length="404" mass="45591">MKKIPMTTPLVEMDGDEMTRVLWKRIKEELLEPFVDLKTEYYDLGLENRDATQDQVTMDAALANKKYGVSVKCATITPNAQRMEEYNLHQMWKSPNGTIRAVLDGTVFRAPIVLDCIKPVVSTWKKPITIARHAYGDVYRGSEMRITTPGKAELVFTAEDGTVQRQTVYEFEGPGVLQGTYNKDSSIASFARSCFNYALSTGQELWFSTKDTISKQYDHTFKDIFQHIYDTEYKEKFEKAGLRYFYTLIDDAVARVIRSEGGFIWACKNYDGDVMSDMVSTAFGSLAMMTSVLVSPDGCYEYEAAHGTVTQHYYRYLKGEATSTNPMATIFAWTGALAKRGELDDNQPLVEFARTLEQACLDTLSKGIMTKDLCNLAQGVEVHPVNSEEFLLAIRKTLEEKLAG</sequence>
<feature type="site" description="Critical for catalysis" evidence="10">
    <location>
        <position position="210"/>
    </location>
</feature>
<dbReference type="InterPro" id="IPR024084">
    <property type="entry name" value="IsoPropMal-DH-like_dom"/>
</dbReference>
<dbReference type="EC" id="1.1.1.42" evidence="9"/>
<name>A0A948T160_9FIRM</name>
<evidence type="ECO:0000256" key="7">
    <source>
        <dbReference type="ARBA" id="ARBA00023002"/>
    </source>
</evidence>
<dbReference type="InterPro" id="IPR019818">
    <property type="entry name" value="IsoCit/isopropylmalate_DH_CS"/>
</dbReference>
<feature type="site" description="Critical for catalysis" evidence="10">
    <location>
        <position position="139"/>
    </location>
</feature>
<dbReference type="PROSITE" id="PS00470">
    <property type="entry name" value="IDH_IMDH"/>
    <property type="match status" value="1"/>
</dbReference>
<evidence type="ECO:0000256" key="4">
    <source>
        <dbReference type="ARBA" id="ARBA00022723"/>
    </source>
</evidence>
<feature type="binding site" evidence="11">
    <location>
        <position position="132"/>
    </location>
    <ligand>
        <name>D-threo-isocitrate</name>
        <dbReference type="ChEBI" id="CHEBI:15562"/>
    </ligand>
</feature>
<evidence type="ECO:0000256" key="11">
    <source>
        <dbReference type="PIRSR" id="PIRSR000108-2"/>
    </source>
</evidence>
<proteinExistence type="inferred from homology"/>
<dbReference type="InterPro" id="IPR004790">
    <property type="entry name" value="Isocitrate_DH_NADP"/>
</dbReference>
<dbReference type="GO" id="GO:0006102">
    <property type="term" value="P:isocitrate metabolic process"/>
    <property type="evidence" value="ECO:0007669"/>
    <property type="project" value="UniProtKB-UniRule"/>
</dbReference>
<keyword evidence="6 9" id="KW-0521">NADP</keyword>
<comment type="similarity">
    <text evidence="2 9">Belongs to the isocitrate and isopropylmalate dehydrogenases family.</text>
</comment>
<accession>A0A948T160</accession>
<reference evidence="14" key="2">
    <citation type="submission" date="2021-04" db="EMBL/GenBank/DDBJ databases">
        <authorList>
            <person name="Gilroy R."/>
        </authorList>
    </citation>
    <scope>NUCLEOTIDE SEQUENCE</scope>
    <source>
        <strain evidence="14">B5_2728</strain>
    </source>
</reference>
<evidence type="ECO:0000256" key="9">
    <source>
        <dbReference type="PIRNR" id="PIRNR000108"/>
    </source>
</evidence>
<feature type="domain" description="Isopropylmalate dehydrogenase-like" evidence="13">
    <location>
        <begin position="9"/>
        <end position="394"/>
    </location>
</feature>
<dbReference type="NCBIfam" id="TIGR00127">
    <property type="entry name" value="nadp_idh_euk"/>
    <property type="match status" value="1"/>
</dbReference>
<protein>
    <recommendedName>
        <fullName evidence="9">Isocitrate dehydrogenase [NADP]</fullName>
        <ecNumber evidence="9">1.1.1.42</ecNumber>
    </recommendedName>
</protein>
<evidence type="ECO:0000256" key="6">
    <source>
        <dbReference type="ARBA" id="ARBA00022857"/>
    </source>
</evidence>